<dbReference type="InterPro" id="IPR010209">
    <property type="entry name" value="Ion_transpt_RnfG/RsxG"/>
</dbReference>
<dbReference type="GO" id="GO:0009055">
    <property type="term" value="F:electron transfer activity"/>
    <property type="evidence" value="ECO:0007669"/>
    <property type="project" value="InterPro"/>
</dbReference>
<dbReference type="GO" id="GO:0005886">
    <property type="term" value="C:plasma membrane"/>
    <property type="evidence" value="ECO:0007669"/>
    <property type="project" value="UniProtKB-SubCell"/>
</dbReference>
<keyword evidence="6" id="KW-1003">Cell membrane</keyword>
<comment type="similarity">
    <text evidence="6">Belongs to the RnfG family.</text>
</comment>
<gene>
    <name evidence="6" type="primary">rnfG</name>
    <name evidence="8" type="ORF">COT42_04570</name>
</gene>
<dbReference type="Proteomes" id="UP000231343">
    <property type="component" value="Unassembled WGS sequence"/>
</dbReference>
<organism evidence="8 9">
    <name type="scientific">Candidatus Saganbacteria bacterium CG08_land_8_20_14_0_20_45_16</name>
    <dbReference type="NCBI Taxonomy" id="2014293"/>
    <lineage>
        <taxon>Bacteria</taxon>
        <taxon>Bacillati</taxon>
        <taxon>Saganbacteria</taxon>
    </lineage>
</organism>
<dbReference type="GO" id="GO:0010181">
    <property type="term" value="F:FMN binding"/>
    <property type="evidence" value="ECO:0007669"/>
    <property type="project" value="InterPro"/>
</dbReference>
<dbReference type="AlphaFoldDB" id="A0A2H0Y026"/>
<keyword evidence="3 6" id="KW-0285">Flavoprotein</keyword>
<keyword evidence="6" id="KW-0472">Membrane</keyword>
<keyword evidence="6" id="KW-1133">Transmembrane helix</keyword>
<proteinExistence type="inferred from homology"/>
<dbReference type="GO" id="GO:0022900">
    <property type="term" value="P:electron transport chain"/>
    <property type="evidence" value="ECO:0007669"/>
    <property type="project" value="UniProtKB-UniRule"/>
</dbReference>
<evidence type="ECO:0000313" key="9">
    <source>
        <dbReference type="Proteomes" id="UP000231343"/>
    </source>
</evidence>
<evidence type="ECO:0000313" key="8">
    <source>
        <dbReference type="EMBL" id="PIS29739.1"/>
    </source>
</evidence>
<dbReference type="PANTHER" id="PTHR36118:SF1">
    <property type="entry name" value="ION-TRANSLOCATING OXIDOREDUCTASE COMPLEX SUBUNIT G"/>
    <property type="match status" value="1"/>
</dbReference>
<comment type="cofactor">
    <cofactor evidence="6">
        <name>FMN</name>
        <dbReference type="ChEBI" id="CHEBI:58210"/>
    </cofactor>
</comment>
<keyword evidence="2 6" id="KW-0597">Phosphoprotein</keyword>
<comment type="function">
    <text evidence="6">Part of a membrane-bound complex that couples electron transfer with translocation of ions across the membrane.</text>
</comment>
<evidence type="ECO:0000256" key="6">
    <source>
        <dbReference type="HAMAP-Rule" id="MF_00479"/>
    </source>
</evidence>
<keyword evidence="5 6" id="KW-0249">Electron transport</keyword>
<sequence length="181" mass="19659">MKILKMIVVLTLIGLISGGVLAYVYQWAELKIAANQVRETDAAVFKVVPGTKSYKTIAKDDLTYFECFDDVDGKLGTAILCQGNGYQGVIKLIVGVNADFSKFTGMSVLEQLETPGLGAKISEAVFQAQFNNLAARPPIEYVKGISPSKPNEIQAITGATISSRSVVNIINKTIEEWLRVK</sequence>
<comment type="subunit">
    <text evidence="6">The complex is composed of six subunits: RnfA, RnfB, RnfC, RnfD, RnfE and RnfG.</text>
</comment>
<dbReference type="EMBL" id="PEYM01000075">
    <property type="protein sequence ID" value="PIS29739.1"/>
    <property type="molecule type" value="Genomic_DNA"/>
</dbReference>
<keyword evidence="6" id="KW-1278">Translocase</keyword>
<dbReference type="SMART" id="SM00900">
    <property type="entry name" value="FMN_bind"/>
    <property type="match status" value="1"/>
</dbReference>
<dbReference type="PIRSF" id="PIRSF006091">
    <property type="entry name" value="E_trnsport_RnfG"/>
    <property type="match status" value="1"/>
</dbReference>
<keyword evidence="4 6" id="KW-0288">FMN</keyword>
<evidence type="ECO:0000256" key="3">
    <source>
        <dbReference type="ARBA" id="ARBA00022630"/>
    </source>
</evidence>
<evidence type="ECO:0000259" key="7">
    <source>
        <dbReference type="SMART" id="SM00900"/>
    </source>
</evidence>
<evidence type="ECO:0000256" key="5">
    <source>
        <dbReference type="ARBA" id="ARBA00022982"/>
    </source>
</evidence>
<keyword evidence="6" id="KW-0812">Transmembrane</keyword>
<name>A0A2H0Y026_UNCSA</name>
<evidence type="ECO:0000256" key="4">
    <source>
        <dbReference type="ARBA" id="ARBA00022643"/>
    </source>
</evidence>
<protein>
    <recommendedName>
        <fullName evidence="6">Ion-translocating oxidoreductase complex subunit G</fullName>
        <ecNumber evidence="6">7.-.-.-</ecNumber>
    </recommendedName>
    <alternativeName>
        <fullName evidence="6">Rnf electron transport complex subunit G</fullName>
    </alternativeName>
</protein>
<feature type="domain" description="FMN-binding" evidence="7">
    <location>
        <begin position="85"/>
        <end position="177"/>
    </location>
</feature>
<evidence type="ECO:0000256" key="2">
    <source>
        <dbReference type="ARBA" id="ARBA00022553"/>
    </source>
</evidence>
<evidence type="ECO:0000256" key="1">
    <source>
        <dbReference type="ARBA" id="ARBA00022448"/>
    </source>
</evidence>
<dbReference type="InterPro" id="IPR007329">
    <property type="entry name" value="FMN-bd"/>
</dbReference>
<feature type="modified residue" description="FMN phosphoryl threonine" evidence="6">
    <location>
        <position position="160"/>
    </location>
</feature>
<dbReference type="PANTHER" id="PTHR36118">
    <property type="entry name" value="ION-TRANSLOCATING OXIDOREDUCTASE COMPLEX SUBUNIT G"/>
    <property type="match status" value="1"/>
</dbReference>
<reference evidence="8 9" key="1">
    <citation type="submission" date="2017-09" db="EMBL/GenBank/DDBJ databases">
        <title>Depth-based differentiation of microbial function through sediment-hosted aquifers and enrichment of novel symbionts in the deep terrestrial subsurface.</title>
        <authorList>
            <person name="Probst A.J."/>
            <person name="Ladd B."/>
            <person name="Jarett J.K."/>
            <person name="Geller-Mcgrath D.E."/>
            <person name="Sieber C.M."/>
            <person name="Emerson J.B."/>
            <person name="Anantharaman K."/>
            <person name="Thomas B.C."/>
            <person name="Malmstrom R."/>
            <person name="Stieglmeier M."/>
            <person name="Klingl A."/>
            <person name="Woyke T."/>
            <person name="Ryan C.M."/>
            <person name="Banfield J.F."/>
        </authorList>
    </citation>
    <scope>NUCLEOTIDE SEQUENCE [LARGE SCALE GENOMIC DNA]</scope>
    <source>
        <strain evidence="8">CG08_land_8_20_14_0_20_45_16</strain>
    </source>
</reference>
<accession>A0A2H0Y026</accession>
<comment type="caution">
    <text evidence="8">The sequence shown here is derived from an EMBL/GenBank/DDBJ whole genome shotgun (WGS) entry which is preliminary data.</text>
</comment>
<dbReference type="EC" id="7.-.-.-" evidence="6"/>
<comment type="subcellular location">
    <subcellularLocation>
        <location evidence="6">Cell membrane</location>
        <topology evidence="6">Single-pass membrane protein</topology>
    </subcellularLocation>
</comment>
<keyword evidence="1 6" id="KW-0813">Transport</keyword>
<dbReference type="Pfam" id="PF04205">
    <property type="entry name" value="FMN_bind"/>
    <property type="match status" value="1"/>
</dbReference>
<dbReference type="HAMAP" id="MF_00479">
    <property type="entry name" value="RsxG_RnfG"/>
    <property type="match status" value="1"/>
</dbReference>